<reference evidence="3 4" key="1">
    <citation type="submission" date="2023-07" db="EMBL/GenBank/DDBJ databases">
        <title>Sequencing the genomes of 1000 actinobacteria strains.</title>
        <authorList>
            <person name="Klenk H.-P."/>
        </authorList>
    </citation>
    <scope>NUCLEOTIDE SEQUENCE [LARGE SCALE GENOMIC DNA]</scope>
    <source>
        <strain evidence="3 4">DSM 17163</strain>
    </source>
</reference>
<dbReference type="Proteomes" id="UP001243212">
    <property type="component" value="Unassembled WGS sequence"/>
</dbReference>
<evidence type="ECO:0000313" key="4">
    <source>
        <dbReference type="Proteomes" id="UP001243212"/>
    </source>
</evidence>
<comment type="caution">
    <text evidence="3">The sequence shown here is derived from an EMBL/GenBank/DDBJ whole genome shotgun (WGS) entry which is preliminary data.</text>
</comment>
<protein>
    <submittedName>
        <fullName evidence="3">LCP family protein required for cell wall assembly</fullName>
    </submittedName>
</protein>
<evidence type="ECO:0000256" key="1">
    <source>
        <dbReference type="ARBA" id="ARBA00006068"/>
    </source>
</evidence>
<dbReference type="InterPro" id="IPR050922">
    <property type="entry name" value="LytR/CpsA/Psr_CW_biosynth"/>
</dbReference>
<dbReference type="Gene3D" id="3.40.630.190">
    <property type="entry name" value="LCP protein"/>
    <property type="match status" value="1"/>
</dbReference>
<comment type="similarity">
    <text evidence="1">Belongs to the LytR/CpsA/Psr (LCP) family.</text>
</comment>
<dbReference type="EMBL" id="JAUSQX010000001">
    <property type="protein sequence ID" value="MDP9806034.1"/>
    <property type="molecule type" value="Genomic_DNA"/>
</dbReference>
<gene>
    <name evidence="3" type="ORF">J2S70_000616</name>
</gene>
<keyword evidence="4" id="KW-1185">Reference proteome</keyword>
<dbReference type="NCBIfam" id="TIGR00350">
    <property type="entry name" value="lytR_cpsA_psr"/>
    <property type="match status" value="1"/>
</dbReference>
<evidence type="ECO:0000259" key="2">
    <source>
        <dbReference type="Pfam" id="PF03816"/>
    </source>
</evidence>
<sequence>MVVCLLVFLIALGGWAAYLYSYGNGRLTKVDALSGAAPTSGTTHLIVGSDKRSEAVPGEVEGERADTIMLLHVPDSGPTALVSIPRDTLVTFPGSQNTGKINAAYSYGGPEYLVQTVEALTGLTIDSYVEIGMDGVLNLTDAVGGIELCLDYDVSDSMSGLEWTSGCHTVDGPMALAFARMRYSDPLGDIGRNERQRQVVSAIIGEALSPETILNPIAQRDLVGSATEVLTVHEGGSLMTVARAGLALRSAIGEGGLMGSPPIESLNYPGPGGSSTVLLAPEAKQFWVDLRDGNLTEESFASF</sequence>
<dbReference type="PANTHER" id="PTHR33392:SF6">
    <property type="entry name" value="POLYISOPRENYL-TEICHOIC ACID--PEPTIDOGLYCAN TEICHOIC ACID TRANSFERASE TAGU"/>
    <property type="match status" value="1"/>
</dbReference>
<dbReference type="Pfam" id="PF03816">
    <property type="entry name" value="LytR_cpsA_psr"/>
    <property type="match status" value="1"/>
</dbReference>
<proteinExistence type="inferred from homology"/>
<dbReference type="InterPro" id="IPR004474">
    <property type="entry name" value="LytR_CpsA_psr"/>
</dbReference>
<accession>A0ABT9NF69</accession>
<dbReference type="PANTHER" id="PTHR33392">
    <property type="entry name" value="POLYISOPRENYL-TEICHOIC ACID--PEPTIDOGLYCAN TEICHOIC ACID TRANSFERASE TAGU"/>
    <property type="match status" value="1"/>
</dbReference>
<name>A0ABT9NF69_9ACTO</name>
<evidence type="ECO:0000313" key="3">
    <source>
        <dbReference type="EMBL" id="MDP9806034.1"/>
    </source>
</evidence>
<organism evidence="3 4">
    <name type="scientific">Trueperella bonasi</name>
    <dbReference type="NCBI Taxonomy" id="312286"/>
    <lineage>
        <taxon>Bacteria</taxon>
        <taxon>Bacillati</taxon>
        <taxon>Actinomycetota</taxon>
        <taxon>Actinomycetes</taxon>
        <taxon>Actinomycetales</taxon>
        <taxon>Actinomycetaceae</taxon>
        <taxon>Trueperella</taxon>
    </lineage>
</organism>
<feature type="domain" description="Cell envelope-related transcriptional attenuator" evidence="2">
    <location>
        <begin position="64"/>
        <end position="207"/>
    </location>
</feature>